<dbReference type="AlphaFoldDB" id="A0A1V8NSF7"/>
<evidence type="ECO:0000256" key="5">
    <source>
        <dbReference type="ARBA" id="ARBA00022519"/>
    </source>
</evidence>
<evidence type="ECO:0008006" key="12">
    <source>
        <dbReference type="Google" id="ProtNLM"/>
    </source>
</evidence>
<keyword evidence="9" id="KW-0472">Membrane</keyword>
<evidence type="ECO:0000256" key="4">
    <source>
        <dbReference type="ARBA" id="ARBA00022475"/>
    </source>
</evidence>
<comment type="similarity">
    <text evidence="2">Belongs to the GSP M family.</text>
</comment>
<evidence type="ECO:0000256" key="2">
    <source>
        <dbReference type="ARBA" id="ARBA00010637"/>
    </source>
</evidence>
<dbReference type="GO" id="GO:0015628">
    <property type="term" value="P:protein secretion by the type II secretion system"/>
    <property type="evidence" value="ECO:0007669"/>
    <property type="project" value="InterPro"/>
</dbReference>
<dbReference type="Pfam" id="PF04612">
    <property type="entry name" value="T2SSM"/>
    <property type="match status" value="1"/>
</dbReference>
<keyword evidence="6" id="KW-0812">Transmembrane</keyword>
<dbReference type="SUPFAM" id="SSF103054">
    <property type="entry name" value="General secretion pathway protein M, EpsM"/>
    <property type="match status" value="1"/>
</dbReference>
<reference evidence="10 11" key="1">
    <citation type="submission" date="2017-03" db="EMBL/GenBank/DDBJ databases">
        <authorList>
            <person name="Afonso C.L."/>
            <person name="Miller P.J."/>
            <person name="Scott M.A."/>
            <person name="Spackman E."/>
            <person name="Goraichik I."/>
            <person name="Dimitrov K.M."/>
            <person name="Suarez D.L."/>
            <person name="Swayne D.E."/>
        </authorList>
    </citation>
    <scope>NUCLEOTIDE SEQUENCE [LARGE SCALE GENOMIC DNA]</scope>
    <source>
        <strain evidence="10 11">ATCC 51113</strain>
    </source>
</reference>
<sequence length="155" mass="17186">MNMNSWWSEKNGREQRSLIFLAVFCLLAGFWYGVVQPLDNAIAQQGQENVRLRSEIQWVNEAIQRRGLVASRPGTKTDPALIQHSAQQAGLNISVVTSTPDHFAISLPVVKTEPLFAWLNTLQNEGIQVSQLTFSARPVAGEIAVEALELYPVGK</sequence>
<dbReference type="Gene3D" id="3.30.1360.100">
    <property type="entry name" value="General secretion pathway protein M, EpsM"/>
    <property type="match status" value="1"/>
</dbReference>
<keyword evidence="3" id="KW-0813">Transport</keyword>
<keyword evidence="4" id="KW-1003">Cell membrane</keyword>
<evidence type="ECO:0000256" key="8">
    <source>
        <dbReference type="ARBA" id="ARBA00022989"/>
    </source>
</evidence>
<gene>
    <name evidence="10" type="ORF">BZK42_25075</name>
</gene>
<evidence type="ECO:0000256" key="6">
    <source>
        <dbReference type="ARBA" id="ARBA00022692"/>
    </source>
</evidence>
<keyword evidence="5" id="KW-0997">Cell inner membrane</keyword>
<protein>
    <recommendedName>
        <fullName evidence="12">Type II secretion system protein M</fullName>
    </recommendedName>
</protein>
<evidence type="ECO:0000256" key="7">
    <source>
        <dbReference type="ARBA" id="ARBA00022927"/>
    </source>
</evidence>
<dbReference type="EMBL" id="NAEW01000025">
    <property type="protein sequence ID" value="OQM39334.1"/>
    <property type="molecule type" value="Genomic_DNA"/>
</dbReference>
<evidence type="ECO:0000256" key="1">
    <source>
        <dbReference type="ARBA" id="ARBA00004377"/>
    </source>
</evidence>
<dbReference type="InterPro" id="IPR023229">
    <property type="entry name" value="T2SS_M_periplasmic_sf"/>
</dbReference>
<dbReference type="GO" id="GO:0005886">
    <property type="term" value="C:plasma membrane"/>
    <property type="evidence" value="ECO:0007669"/>
    <property type="project" value="UniProtKB-SubCell"/>
</dbReference>
<evidence type="ECO:0000256" key="3">
    <source>
        <dbReference type="ARBA" id="ARBA00022448"/>
    </source>
</evidence>
<keyword evidence="8" id="KW-1133">Transmembrane helix</keyword>
<keyword evidence="7" id="KW-0653">Protein transport</keyword>
<evidence type="ECO:0000313" key="11">
    <source>
        <dbReference type="Proteomes" id="UP000192573"/>
    </source>
</evidence>
<organism evidence="10 11">
    <name type="scientific">Citrobacter braakii</name>
    <dbReference type="NCBI Taxonomy" id="57706"/>
    <lineage>
        <taxon>Bacteria</taxon>
        <taxon>Pseudomonadati</taxon>
        <taxon>Pseudomonadota</taxon>
        <taxon>Gammaproteobacteria</taxon>
        <taxon>Enterobacterales</taxon>
        <taxon>Enterobacteriaceae</taxon>
        <taxon>Citrobacter</taxon>
        <taxon>Citrobacter freundii complex</taxon>
    </lineage>
</organism>
<dbReference type="Proteomes" id="UP000192573">
    <property type="component" value="Unassembled WGS sequence"/>
</dbReference>
<proteinExistence type="inferred from homology"/>
<evidence type="ECO:0000256" key="9">
    <source>
        <dbReference type="ARBA" id="ARBA00023136"/>
    </source>
</evidence>
<name>A0A1V8NSF7_CITBR</name>
<comment type="subcellular location">
    <subcellularLocation>
        <location evidence="1">Cell inner membrane</location>
        <topology evidence="1">Single-pass membrane protein</topology>
    </subcellularLocation>
</comment>
<dbReference type="RefSeq" id="WP_080860773.1">
    <property type="nucleotide sequence ID" value="NZ_CP077405.1"/>
</dbReference>
<dbReference type="GO" id="GO:0015627">
    <property type="term" value="C:type II protein secretion system complex"/>
    <property type="evidence" value="ECO:0007669"/>
    <property type="project" value="InterPro"/>
</dbReference>
<accession>A0A1V8NSF7</accession>
<dbReference type="InterPro" id="IPR007690">
    <property type="entry name" value="T2SS_GspM"/>
</dbReference>
<comment type="caution">
    <text evidence="10">The sequence shown here is derived from an EMBL/GenBank/DDBJ whole genome shotgun (WGS) entry which is preliminary data.</text>
</comment>
<evidence type="ECO:0000313" key="10">
    <source>
        <dbReference type="EMBL" id="OQM39334.1"/>
    </source>
</evidence>